<dbReference type="OrthoDB" id="426293at2759"/>
<evidence type="ECO:0000313" key="2">
    <source>
        <dbReference type="Proteomes" id="UP000030745"/>
    </source>
</evidence>
<protein>
    <submittedName>
        <fullName evidence="1">Uncharacterized protein</fullName>
    </submittedName>
</protein>
<dbReference type="EMBL" id="KK583247">
    <property type="protein sequence ID" value="KDO24002.1"/>
    <property type="molecule type" value="Genomic_DNA"/>
</dbReference>
<gene>
    <name evidence="1" type="ORF">SPRG_20931</name>
</gene>
<name>A0A067CAZ9_SAPPC</name>
<sequence>MGRVWYTQASKHVEFSMSPSFLIEYAQALYLSGALQHAAEVLATVISSFPTFEQLPRVIFRAAMLLLSLELYDQSKDYLVYLLEAPPPPWTDAELLFIIGRLYTLEHDMRQASLAFDDAYRRWKVQWASSGRQLQFGSAKLWLTNAGVWRDLAMKALRHREYVLGKDLFQQTIKRRVREAQLDGEDESRRDAWSLDWFHLAQCHTGLCDKASAAIAVKHWLQQHPYMDQLLYKCQAWSPSHWAHIGLTLRDEYRHVHAVTDVTRLETVITKVPLHEKRLKQFSASGAR</sequence>
<dbReference type="KEGG" id="spar:SPRG_20931"/>
<dbReference type="SUPFAM" id="SSF48452">
    <property type="entry name" value="TPR-like"/>
    <property type="match status" value="1"/>
</dbReference>
<dbReference type="InterPro" id="IPR011990">
    <property type="entry name" value="TPR-like_helical_dom_sf"/>
</dbReference>
<reference evidence="1 2" key="1">
    <citation type="journal article" date="2013" name="PLoS Genet.">
        <title>Distinctive expansion of potential virulence genes in the genome of the oomycete fish pathogen Saprolegnia parasitica.</title>
        <authorList>
            <person name="Jiang R.H."/>
            <person name="de Bruijn I."/>
            <person name="Haas B.J."/>
            <person name="Belmonte R."/>
            <person name="Lobach L."/>
            <person name="Christie J."/>
            <person name="van den Ackerveken G."/>
            <person name="Bottin A."/>
            <person name="Bulone V."/>
            <person name="Diaz-Moreno S.M."/>
            <person name="Dumas B."/>
            <person name="Fan L."/>
            <person name="Gaulin E."/>
            <person name="Govers F."/>
            <person name="Grenville-Briggs L.J."/>
            <person name="Horner N.R."/>
            <person name="Levin J.Z."/>
            <person name="Mammella M."/>
            <person name="Meijer H.J."/>
            <person name="Morris P."/>
            <person name="Nusbaum C."/>
            <person name="Oome S."/>
            <person name="Phillips A.J."/>
            <person name="van Rooyen D."/>
            <person name="Rzeszutek E."/>
            <person name="Saraiva M."/>
            <person name="Secombes C.J."/>
            <person name="Seidl M.F."/>
            <person name="Snel B."/>
            <person name="Stassen J.H."/>
            <person name="Sykes S."/>
            <person name="Tripathy S."/>
            <person name="van den Berg H."/>
            <person name="Vega-Arreguin J.C."/>
            <person name="Wawra S."/>
            <person name="Young S.K."/>
            <person name="Zeng Q."/>
            <person name="Dieguez-Uribeondo J."/>
            <person name="Russ C."/>
            <person name="Tyler B.M."/>
            <person name="van West P."/>
        </authorList>
    </citation>
    <scope>NUCLEOTIDE SEQUENCE [LARGE SCALE GENOMIC DNA]</scope>
    <source>
        <strain evidence="1 2">CBS 223.65</strain>
    </source>
</reference>
<dbReference type="RefSeq" id="XP_012205341.1">
    <property type="nucleotide sequence ID" value="XM_012349951.1"/>
</dbReference>
<keyword evidence="2" id="KW-1185">Reference proteome</keyword>
<dbReference type="GeneID" id="24141900"/>
<dbReference type="AlphaFoldDB" id="A0A067CAZ9"/>
<evidence type="ECO:0000313" key="1">
    <source>
        <dbReference type="EMBL" id="KDO24002.1"/>
    </source>
</evidence>
<dbReference type="Proteomes" id="UP000030745">
    <property type="component" value="Unassembled WGS sequence"/>
</dbReference>
<proteinExistence type="predicted"/>
<accession>A0A067CAZ9</accession>
<dbReference type="Gene3D" id="1.25.40.10">
    <property type="entry name" value="Tetratricopeptide repeat domain"/>
    <property type="match status" value="1"/>
</dbReference>
<organism evidence="1 2">
    <name type="scientific">Saprolegnia parasitica (strain CBS 223.65)</name>
    <dbReference type="NCBI Taxonomy" id="695850"/>
    <lineage>
        <taxon>Eukaryota</taxon>
        <taxon>Sar</taxon>
        <taxon>Stramenopiles</taxon>
        <taxon>Oomycota</taxon>
        <taxon>Saprolegniomycetes</taxon>
        <taxon>Saprolegniales</taxon>
        <taxon>Saprolegniaceae</taxon>
        <taxon>Saprolegnia</taxon>
    </lineage>
</organism>
<dbReference type="VEuPathDB" id="FungiDB:SPRG_20931"/>